<name>A0A016T9W7_9BILA</name>
<feature type="region of interest" description="Disordered" evidence="1">
    <location>
        <begin position="97"/>
        <end position="198"/>
    </location>
</feature>
<accession>A0A016T9W7</accession>
<feature type="compositionally biased region" description="Low complexity" evidence="1">
    <location>
        <begin position="112"/>
        <end position="127"/>
    </location>
</feature>
<feature type="compositionally biased region" description="Low complexity" evidence="1">
    <location>
        <begin position="141"/>
        <end position="150"/>
    </location>
</feature>
<dbReference type="AlphaFoldDB" id="A0A016T9W7"/>
<evidence type="ECO:0000313" key="2">
    <source>
        <dbReference type="EMBL" id="EYB99460.1"/>
    </source>
</evidence>
<dbReference type="GO" id="GO:0012507">
    <property type="term" value="C:ER to Golgi transport vesicle membrane"/>
    <property type="evidence" value="ECO:0007669"/>
    <property type="project" value="TreeGrafter"/>
</dbReference>
<dbReference type="EMBL" id="JARK01001458">
    <property type="protein sequence ID" value="EYB99460.1"/>
    <property type="molecule type" value="Genomic_DNA"/>
</dbReference>
<dbReference type="PANTHER" id="PTHR13402:SF6">
    <property type="entry name" value="SECRETORY 16, ISOFORM I"/>
    <property type="match status" value="1"/>
</dbReference>
<proteinExistence type="predicted"/>
<feature type="compositionally biased region" description="Low complexity" evidence="1">
    <location>
        <begin position="45"/>
        <end position="58"/>
    </location>
</feature>
<organism evidence="2 3">
    <name type="scientific">Ancylostoma ceylanicum</name>
    <dbReference type="NCBI Taxonomy" id="53326"/>
    <lineage>
        <taxon>Eukaryota</taxon>
        <taxon>Metazoa</taxon>
        <taxon>Ecdysozoa</taxon>
        <taxon>Nematoda</taxon>
        <taxon>Chromadorea</taxon>
        <taxon>Rhabditida</taxon>
        <taxon>Rhabditina</taxon>
        <taxon>Rhabditomorpha</taxon>
        <taxon>Strongyloidea</taxon>
        <taxon>Ancylostomatidae</taxon>
        <taxon>Ancylostomatinae</taxon>
        <taxon>Ancylostoma</taxon>
    </lineage>
</organism>
<dbReference type="PANTHER" id="PTHR13402">
    <property type="entry name" value="RGPR-RELATED"/>
    <property type="match status" value="1"/>
</dbReference>
<gene>
    <name evidence="2" type="primary">Acey_s0122.g1059</name>
    <name evidence="2" type="ORF">Y032_0122g1059</name>
</gene>
<keyword evidence="3" id="KW-1185">Reference proteome</keyword>
<dbReference type="Proteomes" id="UP000024635">
    <property type="component" value="Unassembled WGS sequence"/>
</dbReference>
<dbReference type="GO" id="GO:0070973">
    <property type="term" value="P:protein localization to endoplasmic reticulum exit site"/>
    <property type="evidence" value="ECO:0007669"/>
    <property type="project" value="TreeGrafter"/>
</dbReference>
<evidence type="ECO:0000313" key="3">
    <source>
        <dbReference type="Proteomes" id="UP000024635"/>
    </source>
</evidence>
<dbReference type="OrthoDB" id="8918678at2759"/>
<comment type="caution">
    <text evidence="2">The sequence shown here is derived from an EMBL/GenBank/DDBJ whole genome shotgun (WGS) entry which is preliminary data.</text>
</comment>
<feature type="region of interest" description="Disordered" evidence="1">
    <location>
        <begin position="1"/>
        <end position="58"/>
    </location>
</feature>
<sequence length="198" mass="20700">MYFQPPQVPQTTTHPAQPQPQSQPQPQTHAAHSTQPNGLPDSNLKKSSSSQGSKGFFGNMKEKLLKAIPSGNEMILPDDSKPTIVWDPVKGRYVGTGVEEETTAAPPPKMDNLSSANSSSGGLRAARTSGGSRYFNPLNQASTNGAATPTPAAPVPAMPIPTQFGFIPTMPDDAGESVDPFSGQANPTVHGVEVSPAQ</sequence>
<evidence type="ECO:0000256" key="1">
    <source>
        <dbReference type="SAM" id="MobiDB-lite"/>
    </source>
</evidence>
<dbReference type="GO" id="GO:0070971">
    <property type="term" value="C:endoplasmic reticulum exit site"/>
    <property type="evidence" value="ECO:0007669"/>
    <property type="project" value="TreeGrafter"/>
</dbReference>
<dbReference type="GO" id="GO:0007030">
    <property type="term" value="P:Golgi organization"/>
    <property type="evidence" value="ECO:0007669"/>
    <property type="project" value="TreeGrafter"/>
</dbReference>
<reference evidence="3" key="1">
    <citation type="journal article" date="2015" name="Nat. Genet.">
        <title>The genome and transcriptome of the zoonotic hookworm Ancylostoma ceylanicum identify infection-specific gene families.</title>
        <authorList>
            <person name="Schwarz E.M."/>
            <person name="Hu Y."/>
            <person name="Antoshechkin I."/>
            <person name="Miller M.M."/>
            <person name="Sternberg P.W."/>
            <person name="Aroian R.V."/>
        </authorList>
    </citation>
    <scope>NUCLEOTIDE SEQUENCE</scope>
    <source>
        <strain evidence="3">HY135</strain>
    </source>
</reference>
<protein>
    <submittedName>
        <fullName evidence="2">Uncharacterized protein</fullName>
    </submittedName>
</protein>